<dbReference type="InterPro" id="IPR023521">
    <property type="entry name" value="Pelota_arc"/>
</dbReference>
<dbReference type="SUPFAM" id="SSF159065">
    <property type="entry name" value="Dom34/Pelota N-terminal domain-like"/>
    <property type="match status" value="1"/>
</dbReference>
<dbReference type="SMART" id="SM01194">
    <property type="entry name" value="eRF1_1"/>
    <property type="match status" value="1"/>
</dbReference>
<comment type="cofactor">
    <cofactor evidence="1 9">
        <name>a divalent metal cation</name>
        <dbReference type="ChEBI" id="CHEBI:60240"/>
    </cofactor>
</comment>
<evidence type="ECO:0000313" key="11">
    <source>
        <dbReference type="EMBL" id="MDF0590871.1"/>
    </source>
</evidence>
<evidence type="ECO:0000256" key="2">
    <source>
        <dbReference type="ARBA" id="ARBA00004496"/>
    </source>
</evidence>
<protein>
    <recommendedName>
        <fullName evidence="9">Protein pelota homolog</fullName>
        <ecNumber evidence="9">3.1.-.-</ecNumber>
    </recommendedName>
</protein>
<reference evidence="11 12" key="1">
    <citation type="submission" date="2023-03" db="EMBL/GenBank/DDBJ databases">
        <title>WGS of Methanotrichaceae archaeon Mx.</title>
        <authorList>
            <person name="Sorokin D.Y."/>
            <person name="Merkel A.Y."/>
        </authorList>
    </citation>
    <scope>NUCLEOTIDE SEQUENCE [LARGE SCALE GENOMIC DNA]</scope>
    <source>
        <strain evidence="11 12">Mx</strain>
    </source>
</reference>
<dbReference type="InterPro" id="IPR004405">
    <property type="entry name" value="TF_pelota"/>
</dbReference>
<dbReference type="HAMAP" id="MF_01853">
    <property type="entry name" value="PelO"/>
    <property type="match status" value="1"/>
</dbReference>
<comment type="domain">
    <text evidence="9">The N-terminal domain has the RNA-binding Sm fold. It harbors the endoribonuclease activity.</text>
</comment>
<sequence length="348" mass="37965">MRVLKKSLRGQEGEVSLVPESIDDLWHLKHLIAPKDLVFALTHRKAPASTDKLRPEKLERRAVRLGIRAESVEFATSSSWLRVHGVIEVGQDAGSYHTLNLEPGTDVSVIKVWRDHDLARIQEAVAEARRPKVVIALIEEGEAAIGVLRQFGVETASEIKAGGGKGMGGKGGESRSDFLEEAAKELSRVASEGAKVILAGPGFIKEDLKKRIDSSHPELAERIALCDATAMGVSGFQEVLRRGTIDKILEESRLGLETTLMEELLREIATDGRAAYGPSEVREAASLGSVETLMISDDLVRSPEMDELMRSVSNARGRVVIFSSEFEPGKRLSALGGVAAITRYKIRR</sequence>
<name>A0ABT5X852_9EURY</name>
<comment type="similarity">
    <text evidence="3 9">Belongs to the eukaryotic release factor 1 family. Pelota subfamily.</text>
</comment>
<evidence type="ECO:0000256" key="3">
    <source>
        <dbReference type="ARBA" id="ARBA00009504"/>
    </source>
</evidence>
<comment type="subunit">
    <text evidence="9">Monomer.</text>
</comment>
<dbReference type="InterPro" id="IPR029064">
    <property type="entry name" value="Ribosomal_eL30-like_sf"/>
</dbReference>
<feature type="domain" description="eRF1/Pelota-like N-terminal" evidence="10">
    <location>
        <begin position="1"/>
        <end position="126"/>
    </location>
</feature>
<evidence type="ECO:0000256" key="9">
    <source>
        <dbReference type="HAMAP-Rule" id="MF_01853"/>
    </source>
</evidence>
<keyword evidence="7 9" id="KW-0255">Endonuclease</keyword>
<gene>
    <name evidence="9" type="primary">pelA</name>
    <name evidence="11" type="ORF">P0O15_06785</name>
</gene>
<evidence type="ECO:0000313" key="12">
    <source>
        <dbReference type="Proteomes" id="UP001220010"/>
    </source>
</evidence>
<dbReference type="RefSeq" id="WP_316966616.1">
    <property type="nucleotide sequence ID" value="NZ_JARFPK010000021.1"/>
</dbReference>
<dbReference type="InterPro" id="IPR058547">
    <property type="entry name" value="Pelota_N"/>
</dbReference>
<dbReference type="InterPro" id="IPR042226">
    <property type="entry name" value="eFR1_2_sf"/>
</dbReference>
<comment type="caution">
    <text evidence="11">The sequence shown here is derived from an EMBL/GenBank/DDBJ whole genome shotgun (WGS) entry which is preliminary data.</text>
</comment>
<comment type="subcellular location">
    <subcellularLocation>
        <location evidence="2 9">Cytoplasm</location>
    </subcellularLocation>
</comment>
<dbReference type="EC" id="3.1.-.-" evidence="9"/>
<evidence type="ECO:0000256" key="8">
    <source>
        <dbReference type="ARBA" id="ARBA00022801"/>
    </source>
</evidence>
<comment type="function">
    <text evidence="9">May function in recognizing stalled ribosomes, interact with stem-loop structures in stalled mRNA molecules, and effect endonucleolytic cleavage of the mRNA. May play a role in the release non-functional ribosomes and degradation of damaged mRNAs. Has endoribonuclease activity.</text>
</comment>
<dbReference type="Pfam" id="PF26356">
    <property type="entry name" value="Pelota_N"/>
    <property type="match status" value="1"/>
</dbReference>
<dbReference type="InterPro" id="IPR005140">
    <property type="entry name" value="eRF1_Pelota-like_N"/>
</dbReference>
<keyword evidence="12" id="KW-1185">Reference proteome</keyword>
<dbReference type="Pfam" id="PF03465">
    <property type="entry name" value="eRF1_3"/>
    <property type="match status" value="1"/>
</dbReference>
<keyword evidence="5 9" id="KW-0540">Nuclease</keyword>
<dbReference type="InterPro" id="IPR005142">
    <property type="entry name" value="eRF1_3"/>
</dbReference>
<dbReference type="PANTHER" id="PTHR10853:SF0">
    <property type="entry name" value="PROTEIN PELOTA HOMOLOG"/>
    <property type="match status" value="1"/>
</dbReference>
<dbReference type="Gene3D" id="2.30.30.870">
    <property type="entry name" value="Pelota, domain A"/>
    <property type="match status" value="1"/>
</dbReference>
<proteinExistence type="inferred from homology"/>
<dbReference type="PANTHER" id="PTHR10853">
    <property type="entry name" value="PELOTA"/>
    <property type="match status" value="1"/>
</dbReference>
<evidence type="ECO:0000256" key="7">
    <source>
        <dbReference type="ARBA" id="ARBA00022759"/>
    </source>
</evidence>
<evidence type="ECO:0000256" key="1">
    <source>
        <dbReference type="ARBA" id="ARBA00001968"/>
    </source>
</evidence>
<dbReference type="SUPFAM" id="SSF53137">
    <property type="entry name" value="Translational machinery components"/>
    <property type="match status" value="1"/>
</dbReference>
<dbReference type="EMBL" id="JARFPK010000021">
    <property type="protein sequence ID" value="MDF0590871.1"/>
    <property type="molecule type" value="Genomic_DNA"/>
</dbReference>
<evidence type="ECO:0000256" key="5">
    <source>
        <dbReference type="ARBA" id="ARBA00022722"/>
    </source>
</evidence>
<dbReference type="InterPro" id="IPR038069">
    <property type="entry name" value="Pelota/DOM34_N"/>
</dbReference>
<evidence type="ECO:0000259" key="10">
    <source>
        <dbReference type="SMART" id="SM01194"/>
    </source>
</evidence>
<evidence type="ECO:0000256" key="6">
    <source>
        <dbReference type="ARBA" id="ARBA00022723"/>
    </source>
</evidence>
<evidence type="ECO:0000256" key="4">
    <source>
        <dbReference type="ARBA" id="ARBA00022490"/>
    </source>
</evidence>
<dbReference type="Gene3D" id="3.30.420.60">
    <property type="entry name" value="eRF1 domain 2"/>
    <property type="match status" value="1"/>
</dbReference>
<dbReference type="Proteomes" id="UP001220010">
    <property type="component" value="Unassembled WGS sequence"/>
</dbReference>
<dbReference type="NCBIfam" id="TIGR00111">
    <property type="entry name" value="pelota"/>
    <property type="match status" value="1"/>
</dbReference>
<keyword evidence="4 9" id="KW-0963">Cytoplasm</keyword>
<dbReference type="SUPFAM" id="SSF55315">
    <property type="entry name" value="L30e-like"/>
    <property type="match status" value="1"/>
</dbReference>
<dbReference type="Gene3D" id="3.30.1330.30">
    <property type="match status" value="1"/>
</dbReference>
<keyword evidence="6 9" id="KW-0479">Metal-binding</keyword>
<accession>A0ABT5X852</accession>
<organism evidence="11 12">
    <name type="scientific">Candidatus Methanocrinis natronophilus</name>
    <dbReference type="NCBI Taxonomy" id="3033396"/>
    <lineage>
        <taxon>Archaea</taxon>
        <taxon>Methanobacteriati</taxon>
        <taxon>Methanobacteriota</taxon>
        <taxon>Stenosarchaea group</taxon>
        <taxon>Methanomicrobia</taxon>
        <taxon>Methanotrichales</taxon>
        <taxon>Methanotrichaceae</taxon>
        <taxon>Methanocrinis</taxon>
    </lineage>
</organism>
<keyword evidence="8 9" id="KW-0378">Hydrolase</keyword>